<protein>
    <recommendedName>
        <fullName evidence="3 7">L-lactate dehydrogenase</fullName>
        <shortName evidence="7">L-LDH</shortName>
        <ecNumber evidence="3 7">1.1.1.27</ecNumber>
    </recommendedName>
</protein>
<feature type="binding site" evidence="7">
    <location>
        <position position="102"/>
    </location>
    <ligand>
        <name>NAD(+)</name>
        <dbReference type="ChEBI" id="CHEBI:57540"/>
    </ligand>
</feature>
<comment type="catalytic activity">
    <reaction evidence="6 7">
        <text>(S)-lactate + NAD(+) = pyruvate + NADH + H(+)</text>
        <dbReference type="Rhea" id="RHEA:23444"/>
        <dbReference type="ChEBI" id="CHEBI:15361"/>
        <dbReference type="ChEBI" id="CHEBI:15378"/>
        <dbReference type="ChEBI" id="CHEBI:16651"/>
        <dbReference type="ChEBI" id="CHEBI:57540"/>
        <dbReference type="ChEBI" id="CHEBI:57945"/>
        <dbReference type="EC" id="1.1.1.27"/>
    </reaction>
</comment>
<dbReference type="SUPFAM" id="SSF56327">
    <property type="entry name" value="LDH C-terminal domain-like"/>
    <property type="match status" value="1"/>
</dbReference>
<evidence type="ECO:0000256" key="5">
    <source>
        <dbReference type="ARBA" id="ARBA00023027"/>
    </source>
</evidence>
<evidence type="ECO:0000256" key="7">
    <source>
        <dbReference type="HAMAP-Rule" id="MF_00488"/>
    </source>
</evidence>
<evidence type="ECO:0000256" key="3">
    <source>
        <dbReference type="ARBA" id="ARBA00012967"/>
    </source>
</evidence>
<comment type="pathway">
    <text evidence="1 7">Fermentation; pyruvate fermentation to lactate; (S)-lactate from pyruvate: step 1/1.</text>
</comment>
<dbReference type="InterPro" id="IPR001236">
    <property type="entry name" value="Lactate/malate_DH_N"/>
</dbReference>
<evidence type="ECO:0000313" key="11">
    <source>
        <dbReference type="Proteomes" id="UP000719942"/>
    </source>
</evidence>
<gene>
    <name evidence="7" type="primary">ldh</name>
    <name evidence="10" type="ORF">J5W02_08465</name>
</gene>
<reference evidence="10 11" key="1">
    <citation type="submission" date="2021-03" db="EMBL/GenBank/DDBJ databases">
        <title>Caproiciproducens sp. nov. isolated from feces of cow.</title>
        <authorList>
            <person name="Choi J.-Y."/>
        </authorList>
    </citation>
    <scope>NUCLEOTIDE SEQUENCE [LARGE SCALE GENOMIC DNA]</scope>
    <source>
        <strain evidence="10 11">AGMB10547</strain>
    </source>
</reference>
<keyword evidence="4 7" id="KW-0560">Oxidoreductase</keyword>
<dbReference type="GO" id="GO:0004459">
    <property type="term" value="F:L-lactate dehydrogenase (NAD+) activity"/>
    <property type="evidence" value="ECO:0007669"/>
    <property type="project" value="UniProtKB-EC"/>
</dbReference>
<feature type="active site" description="Proton acceptor" evidence="7">
    <location>
        <position position="176"/>
    </location>
</feature>
<sequence>MKKGNKISILGAGNVGATIAYTLTMDGMASEIVLVDINQNKAKGEAMDIIQGTALCPPVNIYAGDYSDIKDSDIVIVTLGCARKPGQSRIDLAQGNVNIIKSVMPQAVHYAPDAIYVVVSNPVDIITYTILKTTGLPESHVFGSGTLLDSSRLRESLARTLEISPKNIHAYMFGEHGDSAMVPWSLTSIGGIPLKTYLNSMREKNPDFKGLDLAAIEAEVHTSGAQVISLKGATFYAIALSARRICECILRDTNTVTTLSGMIHGAYGIDDVCLSLPFVLDCHGISGMNAPELTAQEQEKLLASANVLKQTIASLDI</sequence>
<dbReference type="NCBIfam" id="NF000824">
    <property type="entry name" value="PRK00066.1"/>
    <property type="match status" value="1"/>
</dbReference>
<comment type="similarity">
    <text evidence="2 7">Belongs to the LDH/MDH superfamily. LDH family.</text>
</comment>
<feature type="binding site" evidence="7">
    <location>
        <begin position="119"/>
        <end position="121"/>
    </location>
    <ligand>
        <name>NAD(+)</name>
        <dbReference type="ChEBI" id="CHEBI:57540"/>
    </ligand>
</feature>
<evidence type="ECO:0000256" key="1">
    <source>
        <dbReference type="ARBA" id="ARBA00004843"/>
    </source>
</evidence>
<feature type="domain" description="Lactate/malate dehydrogenase N-terminal" evidence="8">
    <location>
        <begin position="6"/>
        <end position="143"/>
    </location>
</feature>
<feature type="binding site" evidence="7">
    <location>
        <position position="89"/>
    </location>
    <ligand>
        <name>substrate</name>
    </ligand>
</feature>
<evidence type="ECO:0000313" key="10">
    <source>
        <dbReference type="EMBL" id="MBW7572848.1"/>
    </source>
</evidence>
<dbReference type="PANTHER" id="PTHR43128:SF16">
    <property type="entry name" value="L-LACTATE DEHYDROGENASE"/>
    <property type="match status" value="1"/>
</dbReference>
<dbReference type="Proteomes" id="UP000719942">
    <property type="component" value="Unassembled WGS sequence"/>
</dbReference>
<dbReference type="RefSeq" id="WP_219965222.1">
    <property type="nucleotide sequence ID" value="NZ_JAGFNZ010000002.1"/>
</dbReference>
<keyword evidence="11" id="KW-1185">Reference proteome</keyword>
<keyword evidence="7" id="KW-0963">Cytoplasm</keyword>
<feature type="binding site" evidence="7">
    <location>
        <begin position="149"/>
        <end position="152"/>
    </location>
    <ligand>
        <name>substrate</name>
    </ligand>
</feature>
<comment type="caution">
    <text evidence="7">Lacks conserved residue(s) required for the propagation of feature annotation.</text>
</comment>
<evidence type="ECO:0000259" key="8">
    <source>
        <dbReference type="Pfam" id="PF00056"/>
    </source>
</evidence>
<proteinExistence type="inferred from homology"/>
<feature type="binding site" evidence="7">
    <location>
        <position position="169"/>
    </location>
    <ligand>
        <name>beta-D-fructose 1,6-bisphosphate</name>
        <dbReference type="ChEBI" id="CHEBI:32966"/>
        <note>allosteric activator</note>
    </ligand>
</feature>
<feature type="binding site" evidence="7">
    <location>
        <position position="144"/>
    </location>
    <ligand>
        <name>NAD(+)</name>
        <dbReference type="ChEBI" id="CHEBI:57540"/>
    </ligand>
</feature>
<feature type="binding site" evidence="7">
    <location>
        <position position="36"/>
    </location>
    <ligand>
        <name>NAD(+)</name>
        <dbReference type="ChEBI" id="CHEBI:57540"/>
    </ligand>
</feature>
<dbReference type="EMBL" id="JAGFNZ010000002">
    <property type="protein sequence ID" value="MBW7572848.1"/>
    <property type="molecule type" value="Genomic_DNA"/>
</dbReference>
<organism evidence="10 11">
    <name type="scientific">Caproiciproducens faecalis</name>
    <dbReference type="NCBI Taxonomy" id="2820301"/>
    <lineage>
        <taxon>Bacteria</taxon>
        <taxon>Bacillati</taxon>
        <taxon>Bacillota</taxon>
        <taxon>Clostridia</taxon>
        <taxon>Eubacteriales</taxon>
        <taxon>Acutalibacteraceae</taxon>
        <taxon>Caproiciproducens</taxon>
    </lineage>
</organism>
<feature type="binding site" evidence="7">
    <location>
        <position position="15"/>
    </location>
    <ligand>
        <name>NAD(+)</name>
        <dbReference type="ChEBI" id="CHEBI:57540"/>
    </ligand>
</feature>
<feature type="binding site" evidence="7">
    <location>
        <position position="66"/>
    </location>
    <ligand>
        <name>NAD(+)</name>
        <dbReference type="ChEBI" id="CHEBI:57540"/>
    </ligand>
</feature>
<dbReference type="PANTHER" id="PTHR43128">
    <property type="entry name" value="L-2-HYDROXYCARBOXYLATE DEHYDROGENASE (NAD(P)(+))"/>
    <property type="match status" value="1"/>
</dbReference>
<comment type="caution">
    <text evidence="10">The sequence shown here is derived from an EMBL/GenBank/DDBJ whole genome shotgun (WGS) entry which is preliminary data.</text>
</comment>
<dbReference type="Pfam" id="PF02866">
    <property type="entry name" value="Ldh_1_C"/>
    <property type="match status" value="1"/>
</dbReference>
<accession>A0ABS7DNH1</accession>
<feature type="binding site" evidence="7">
    <location>
        <position position="41"/>
    </location>
    <ligand>
        <name>NAD(+)</name>
        <dbReference type="ChEBI" id="CHEBI:57540"/>
    </ligand>
</feature>
<dbReference type="Pfam" id="PF00056">
    <property type="entry name" value="Ldh_1_N"/>
    <property type="match status" value="1"/>
</dbReference>
<dbReference type="NCBIfam" id="NF004863">
    <property type="entry name" value="PRK06223.1"/>
    <property type="match status" value="1"/>
</dbReference>
<comment type="activity regulation">
    <text evidence="7">Allosterically activated by fructose 1,6-bisphosphate (FBP).</text>
</comment>
<dbReference type="InterPro" id="IPR011304">
    <property type="entry name" value="L-lactate_DH"/>
</dbReference>
<dbReference type="InterPro" id="IPR036291">
    <property type="entry name" value="NAD(P)-bd_dom_sf"/>
</dbReference>
<keyword evidence="5 7" id="KW-0520">NAD</keyword>
<comment type="subunit">
    <text evidence="7">Homotetramer.</text>
</comment>
<dbReference type="Gene3D" id="3.90.110.10">
    <property type="entry name" value="Lactate dehydrogenase/glycoside hydrolase, family 4, C-terminal"/>
    <property type="match status" value="1"/>
</dbReference>
<dbReference type="InterPro" id="IPR015955">
    <property type="entry name" value="Lactate_DH/Glyco_Ohase_4_C"/>
</dbReference>
<keyword evidence="7" id="KW-0021">Allosteric enzyme</keyword>
<feature type="domain" description="Lactate/malate dehydrogenase C-terminal" evidence="9">
    <location>
        <begin position="146"/>
        <end position="313"/>
    </location>
</feature>
<feature type="binding site" evidence="7">
    <location>
        <position position="234"/>
    </location>
    <ligand>
        <name>substrate</name>
    </ligand>
</feature>
<dbReference type="SUPFAM" id="SSF51735">
    <property type="entry name" value="NAD(P)-binding Rossmann-fold domains"/>
    <property type="match status" value="1"/>
</dbReference>
<dbReference type="HAMAP" id="MF_00488">
    <property type="entry name" value="Lactate_dehydrog"/>
    <property type="match status" value="1"/>
</dbReference>
<dbReference type="PIRSF" id="PIRSF000102">
    <property type="entry name" value="Lac_mal_DH"/>
    <property type="match status" value="1"/>
</dbReference>
<comment type="subcellular location">
    <subcellularLocation>
        <location evidence="7">Cytoplasm</location>
    </subcellularLocation>
</comment>
<dbReference type="InterPro" id="IPR022383">
    <property type="entry name" value="Lactate/malate_DH_C"/>
</dbReference>
<dbReference type="InterPro" id="IPR001557">
    <property type="entry name" value="L-lactate/malate_DH"/>
</dbReference>
<evidence type="ECO:0000256" key="6">
    <source>
        <dbReference type="ARBA" id="ARBA00049258"/>
    </source>
</evidence>
<dbReference type="PRINTS" id="PR00086">
    <property type="entry name" value="LLDHDRGNASE"/>
</dbReference>
<dbReference type="Gene3D" id="3.40.50.720">
    <property type="entry name" value="NAD(P)-binding Rossmann-like Domain"/>
    <property type="match status" value="1"/>
</dbReference>
<feature type="binding site" evidence="7">
    <location>
        <begin position="121"/>
        <end position="124"/>
    </location>
    <ligand>
        <name>substrate</name>
    </ligand>
</feature>
<evidence type="ECO:0000256" key="2">
    <source>
        <dbReference type="ARBA" id="ARBA00006054"/>
    </source>
</evidence>
<evidence type="ECO:0000259" key="9">
    <source>
        <dbReference type="Pfam" id="PF02866"/>
    </source>
</evidence>
<evidence type="ECO:0000256" key="4">
    <source>
        <dbReference type="ARBA" id="ARBA00023002"/>
    </source>
</evidence>
<comment type="function">
    <text evidence="7">Catalyzes the conversion of lactate to pyruvate.</text>
</comment>
<dbReference type="EC" id="1.1.1.27" evidence="3 7"/>
<feature type="binding site" evidence="7">
    <location>
        <position position="154"/>
    </location>
    <ligand>
        <name>beta-D-fructose 1,6-bisphosphate</name>
        <dbReference type="ChEBI" id="CHEBI:32966"/>
        <note>allosteric activator</note>
    </ligand>
</feature>
<name>A0ABS7DNH1_9FIRM</name>
<dbReference type="NCBIfam" id="TIGR01771">
    <property type="entry name" value="L-LDH-NAD"/>
    <property type="match status" value="1"/>
</dbReference>